<evidence type="ECO:0000313" key="5">
    <source>
        <dbReference type="Proteomes" id="UP000705867"/>
    </source>
</evidence>
<reference evidence="4" key="1">
    <citation type="journal article" date="2021" name="bioRxiv">
        <title>Unraveling nitrogen, sulfur and carbon metabolic pathways and microbial community transcriptional responses to substrate deprivation and toxicity stresses in a bioreactor mimicking anoxic brackish coastal sediment conditions.</title>
        <authorList>
            <person name="Martins P.D."/>
            <person name="Echeveste M.J."/>
            <person name="Arshad A."/>
            <person name="Kurth J."/>
            <person name="Ouboter H."/>
            <person name="Jetten M.S.M."/>
            <person name="Welte C.U."/>
        </authorList>
    </citation>
    <scope>NUCLEOTIDE SEQUENCE</scope>
    <source>
        <strain evidence="4">MAG_39</strain>
    </source>
</reference>
<dbReference type="InterPro" id="IPR046342">
    <property type="entry name" value="CBS_dom_sf"/>
</dbReference>
<protein>
    <submittedName>
        <fullName evidence="4">CBS domain-containing protein</fullName>
    </submittedName>
</protein>
<gene>
    <name evidence="4" type="ORF">K8I29_17445</name>
</gene>
<reference evidence="4" key="2">
    <citation type="submission" date="2021-08" db="EMBL/GenBank/DDBJ databases">
        <authorList>
            <person name="Dalcin Martins P."/>
        </authorList>
    </citation>
    <scope>NUCLEOTIDE SEQUENCE</scope>
    <source>
        <strain evidence="4">MAG_39</strain>
    </source>
</reference>
<proteinExistence type="predicted"/>
<feature type="domain" description="CBS" evidence="3">
    <location>
        <begin position="70"/>
        <end position="131"/>
    </location>
</feature>
<evidence type="ECO:0000256" key="1">
    <source>
        <dbReference type="ARBA" id="ARBA00023122"/>
    </source>
</evidence>
<sequence length="140" mass="16391">MRVCDLMHKGVIFCYVDDTAHDVARIMESNQVRSVVVVNEKGEVWGLISHMELIPLYGKDLDAIRAEEIMRPYRIEIHPQWTIEKAIEIMKKLKYYHLIIVDPHVGTKWPVGMLTSYDVMWYMSGLKAGKFEQILKMHTE</sequence>
<dbReference type="PROSITE" id="PS51371">
    <property type="entry name" value="CBS"/>
    <property type="match status" value="2"/>
</dbReference>
<dbReference type="InterPro" id="IPR051257">
    <property type="entry name" value="Diverse_CBS-Domain"/>
</dbReference>
<feature type="domain" description="CBS" evidence="3">
    <location>
        <begin position="7"/>
        <end position="63"/>
    </location>
</feature>
<dbReference type="Proteomes" id="UP000705867">
    <property type="component" value="Unassembled WGS sequence"/>
</dbReference>
<dbReference type="CDD" id="cd02205">
    <property type="entry name" value="CBS_pair_SF"/>
    <property type="match status" value="1"/>
</dbReference>
<evidence type="ECO:0000313" key="4">
    <source>
        <dbReference type="EMBL" id="MBZ0157984.1"/>
    </source>
</evidence>
<comment type="caution">
    <text evidence="4">The sequence shown here is derived from an EMBL/GenBank/DDBJ whole genome shotgun (WGS) entry which is preliminary data.</text>
</comment>
<accession>A0A953M2X6</accession>
<dbReference type="Gene3D" id="3.10.580.10">
    <property type="entry name" value="CBS-domain"/>
    <property type="match status" value="1"/>
</dbReference>
<dbReference type="Pfam" id="PF00571">
    <property type="entry name" value="CBS"/>
    <property type="match status" value="2"/>
</dbReference>
<dbReference type="SUPFAM" id="SSF54631">
    <property type="entry name" value="CBS-domain pair"/>
    <property type="match status" value="1"/>
</dbReference>
<organism evidence="4 5">
    <name type="scientific">Candidatus Nitrobium versatile</name>
    <dbReference type="NCBI Taxonomy" id="2884831"/>
    <lineage>
        <taxon>Bacteria</taxon>
        <taxon>Pseudomonadati</taxon>
        <taxon>Nitrospirota</taxon>
        <taxon>Nitrospiria</taxon>
        <taxon>Nitrospirales</taxon>
        <taxon>Nitrospiraceae</taxon>
        <taxon>Candidatus Nitrobium</taxon>
    </lineage>
</organism>
<dbReference type="PANTHER" id="PTHR43080:SF2">
    <property type="entry name" value="CBS DOMAIN-CONTAINING PROTEIN"/>
    <property type="match status" value="1"/>
</dbReference>
<keyword evidence="1 2" id="KW-0129">CBS domain</keyword>
<dbReference type="PANTHER" id="PTHR43080">
    <property type="entry name" value="CBS DOMAIN-CONTAINING PROTEIN CBSX3, MITOCHONDRIAL"/>
    <property type="match status" value="1"/>
</dbReference>
<evidence type="ECO:0000259" key="3">
    <source>
        <dbReference type="PROSITE" id="PS51371"/>
    </source>
</evidence>
<dbReference type="EMBL" id="JAIOIV010000132">
    <property type="protein sequence ID" value="MBZ0157984.1"/>
    <property type="molecule type" value="Genomic_DNA"/>
</dbReference>
<dbReference type="InterPro" id="IPR000644">
    <property type="entry name" value="CBS_dom"/>
</dbReference>
<dbReference type="AlphaFoldDB" id="A0A953M2X6"/>
<evidence type="ECO:0000256" key="2">
    <source>
        <dbReference type="PROSITE-ProRule" id="PRU00703"/>
    </source>
</evidence>
<name>A0A953M2X6_9BACT</name>